<dbReference type="InterPro" id="IPR016160">
    <property type="entry name" value="Ald_DH_CS_CYS"/>
</dbReference>
<proteinExistence type="inferred from homology"/>
<feature type="domain" description="Aldehyde dehydrogenase" evidence="5">
    <location>
        <begin position="17"/>
        <end position="462"/>
    </location>
</feature>
<dbReference type="OrthoDB" id="9802947at2"/>
<dbReference type="PROSITE" id="PS00687">
    <property type="entry name" value="ALDEHYDE_DEHYDR_GLU"/>
    <property type="match status" value="1"/>
</dbReference>
<accession>A0A081R9V9</accession>
<dbReference type="PROSITE" id="PS00070">
    <property type="entry name" value="ALDEHYDE_DEHYDR_CYS"/>
    <property type="match status" value="1"/>
</dbReference>
<evidence type="ECO:0000256" key="4">
    <source>
        <dbReference type="RuleBase" id="RU003345"/>
    </source>
</evidence>
<dbReference type="Gene3D" id="3.40.309.10">
    <property type="entry name" value="Aldehyde Dehydrogenase, Chain A, domain 2"/>
    <property type="match status" value="1"/>
</dbReference>
<dbReference type="Gene3D" id="3.40.605.10">
    <property type="entry name" value="Aldehyde Dehydrogenase, Chain A, domain 1"/>
    <property type="match status" value="1"/>
</dbReference>
<dbReference type="FunFam" id="3.40.309.10:FF:000009">
    <property type="entry name" value="Aldehyde dehydrogenase A"/>
    <property type="match status" value="1"/>
</dbReference>
<keyword evidence="2 4" id="KW-0560">Oxidoreductase</keyword>
<evidence type="ECO:0000256" key="1">
    <source>
        <dbReference type="ARBA" id="ARBA00009986"/>
    </source>
</evidence>
<dbReference type="PATRIC" id="fig|46429.4.peg.3720"/>
<protein>
    <submittedName>
        <fullName evidence="6">Aldehyde dehydrogenase</fullName>
    </submittedName>
</protein>
<gene>
    <name evidence="6" type="ORF">BV95_03733</name>
</gene>
<evidence type="ECO:0000259" key="5">
    <source>
        <dbReference type="Pfam" id="PF00171"/>
    </source>
</evidence>
<dbReference type="InterPro" id="IPR016162">
    <property type="entry name" value="Ald_DH_N"/>
</dbReference>
<evidence type="ECO:0000256" key="2">
    <source>
        <dbReference type="ARBA" id="ARBA00023002"/>
    </source>
</evidence>
<dbReference type="Pfam" id="PF00171">
    <property type="entry name" value="Aldedh"/>
    <property type="match status" value="1"/>
</dbReference>
<dbReference type="EMBL" id="JFHR01000057">
    <property type="protein sequence ID" value="KEQ51982.1"/>
    <property type="molecule type" value="Genomic_DNA"/>
</dbReference>
<evidence type="ECO:0000256" key="3">
    <source>
        <dbReference type="PROSITE-ProRule" id="PRU10007"/>
    </source>
</evidence>
<dbReference type="eggNOG" id="COG1012">
    <property type="taxonomic scope" value="Bacteria"/>
</dbReference>
<dbReference type="PANTHER" id="PTHR11699">
    <property type="entry name" value="ALDEHYDE DEHYDROGENASE-RELATED"/>
    <property type="match status" value="1"/>
</dbReference>
<dbReference type="Proteomes" id="UP000028411">
    <property type="component" value="Unassembled WGS sequence"/>
</dbReference>
<dbReference type="InterPro" id="IPR016161">
    <property type="entry name" value="Ald_DH/histidinol_DH"/>
</dbReference>
<dbReference type="RefSeq" id="WP_037455528.1">
    <property type="nucleotide sequence ID" value="NZ_JFHR01000057.1"/>
</dbReference>
<dbReference type="FunFam" id="3.40.605.10:FF:000007">
    <property type="entry name" value="NAD/NADP-dependent betaine aldehyde dehydrogenase"/>
    <property type="match status" value="1"/>
</dbReference>
<dbReference type="InterPro" id="IPR044086">
    <property type="entry name" value="LUC3-like"/>
</dbReference>
<dbReference type="SUPFAM" id="SSF53720">
    <property type="entry name" value="ALDH-like"/>
    <property type="match status" value="1"/>
</dbReference>
<comment type="similarity">
    <text evidence="1 4">Belongs to the aldehyde dehydrogenase family.</text>
</comment>
<dbReference type="CDD" id="cd07106">
    <property type="entry name" value="ALDH_AldA-AAD23400"/>
    <property type="match status" value="1"/>
</dbReference>
<sequence length="473" mass="49875">MNAIAMTINGRSVETGATFSVIDPSTGEAFAEAPAASPEQLEEAMATAQDAFGSWSRDEGLRRRALKEAAGLVMEIAAEMGPILAQEQGKPLADTGIEFEASAEWLNYYADLELPREIVQDDATAYAEIVRRPLGVVAGITPWNYPIALAFWKIAPALRAGNTLVLKPSPYTPLSTLAVGQALQSILPPGVLNVISGPDPLGAAMTAHATPRKLTFTGSTATGRKVMASGANDLKRVTLELGGNDPAVILDDADISAIADELFWGAFANNGQVCVAIKRIYVHESRHDELVEALAERARSVAVGAWDEEGALLGPLCNRPQFERVKELVAEAIGMGARVAAGGAPMDRPGFFFQPTILADLDERARIVSEEQFGPALPILSYSNVDDAVARANAGPFGLTASVWSSDPIRAANVGLGIEAGQVQVNGHAMGLQPHLPFGGLKSSGIGVENGPWGLHGFTDIQLLYAPPRRAAA</sequence>
<comment type="caution">
    <text evidence="6">The sequence shown here is derived from an EMBL/GenBank/DDBJ whole genome shotgun (WGS) entry which is preliminary data.</text>
</comment>
<dbReference type="AlphaFoldDB" id="A0A081R9V9"/>
<organism evidence="6 7">
    <name type="scientific">Sphingobium chlorophenolicum</name>
    <dbReference type="NCBI Taxonomy" id="46429"/>
    <lineage>
        <taxon>Bacteria</taxon>
        <taxon>Pseudomonadati</taxon>
        <taxon>Pseudomonadota</taxon>
        <taxon>Alphaproteobacteria</taxon>
        <taxon>Sphingomonadales</taxon>
        <taxon>Sphingomonadaceae</taxon>
        <taxon>Sphingobium</taxon>
    </lineage>
</organism>
<evidence type="ECO:0000313" key="6">
    <source>
        <dbReference type="EMBL" id="KEQ51982.1"/>
    </source>
</evidence>
<feature type="active site" evidence="3">
    <location>
        <position position="240"/>
    </location>
</feature>
<dbReference type="InterPro" id="IPR015590">
    <property type="entry name" value="Aldehyde_DH_dom"/>
</dbReference>
<dbReference type="GO" id="GO:0016620">
    <property type="term" value="F:oxidoreductase activity, acting on the aldehyde or oxo group of donors, NAD or NADP as acceptor"/>
    <property type="evidence" value="ECO:0007669"/>
    <property type="project" value="InterPro"/>
</dbReference>
<dbReference type="InterPro" id="IPR016163">
    <property type="entry name" value="Ald_DH_C"/>
</dbReference>
<dbReference type="InterPro" id="IPR029510">
    <property type="entry name" value="Ald_DH_CS_GLU"/>
</dbReference>
<name>A0A081R9V9_SPHCR</name>
<reference evidence="6 7" key="1">
    <citation type="submission" date="2014-02" db="EMBL/GenBank/DDBJ databases">
        <title>Whole genome sequence of Sphingobium chlorophenolicum NBRC 16172.</title>
        <authorList>
            <person name="Gan H.M."/>
            <person name="Gan H.Y."/>
            <person name="Chew T.H."/>
            <person name="Savka M.A."/>
        </authorList>
    </citation>
    <scope>NUCLEOTIDE SEQUENCE [LARGE SCALE GENOMIC DNA]</scope>
    <source>
        <strain evidence="6 7">NBRC 16172</strain>
    </source>
</reference>
<evidence type="ECO:0000313" key="7">
    <source>
        <dbReference type="Proteomes" id="UP000028411"/>
    </source>
</evidence>